<sequence>MRSSNRFLPMKTIVALVDFSDMTFKVLKQAHQLASALGSEVVLLHVVSPDPVVVDFGMAPTVYRPPSPETIAAEGDRLVQLQESLEKFGVRASTRQIQGSRVEDLIEECRRLGADLIIVGSHGHGSLYNLLVGSITAQVLKSSPCPVLVVPAAEEKKTEMLKEAV</sequence>
<protein>
    <submittedName>
        <fullName evidence="3">Nucleotide-binding universal stress UspA family protein</fullName>
    </submittedName>
</protein>
<dbReference type="AlphaFoldDB" id="A0A366HPW5"/>
<comment type="similarity">
    <text evidence="1">Belongs to the universal stress protein A family.</text>
</comment>
<comment type="caution">
    <text evidence="3">The sequence shown here is derived from an EMBL/GenBank/DDBJ whole genome shotgun (WGS) entry which is preliminary data.</text>
</comment>
<keyword evidence="4" id="KW-1185">Reference proteome</keyword>
<evidence type="ECO:0000259" key="2">
    <source>
        <dbReference type="Pfam" id="PF00582"/>
    </source>
</evidence>
<evidence type="ECO:0000256" key="1">
    <source>
        <dbReference type="ARBA" id="ARBA00008791"/>
    </source>
</evidence>
<dbReference type="InterPro" id="IPR006016">
    <property type="entry name" value="UspA"/>
</dbReference>
<dbReference type="InterPro" id="IPR014729">
    <property type="entry name" value="Rossmann-like_a/b/a_fold"/>
</dbReference>
<feature type="domain" description="UspA" evidence="2">
    <location>
        <begin position="10"/>
        <end position="151"/>
    </location>
</feature>
<name>A0A366HPW5_9BACT</name>
<organism evidence="3 4">
    <name type="scientific">Roseimicrobium gellanilyticum</name>
    <dbReference type="NCBI Taxonomy" id="748857"/>
    <lineage>
        <taxon>Bacteria</taxon>
        <taxon>Pseudomonadati</taxon>
        <taxon>Verrucomicrobiota</taxon>
        <taxon>Verrucomicrobiia</taxon>
        <taxon>Verrucomicrobiales</taxon>
        <taxon>Verrucomicrobiaceae</taxon>
        <taxon>Roseimicrobium</taxon>
    </lineage>
</organism>
<evidence type="ECO:0000313" key="4">
    <source>
        <dbReference type="Proteomes" id="UP000253426"/>
    </source>
</evidence>
<proteinExistence type="inferred from homology"/>
<dbReference type="EMBL" id="QNRR01000002">
    <property type="protein sequence ID" value="RBP45692.1"/>
    <property type="molecule type" value="Genomic_DNA"/>
</dbReference>
<dbReference type="Proteomes" id="UP000253426">
    <property type="component" value="Unassembled WGS sequence"/>
</dbReference>
<dbReference type="CDD" id="cd00293">
    <property type="entry name" value="USP-like"/>
    <property type="match status" value="1"/>
</dbReference>
<dbReference type="PANTHER" id="PTHR46268">
    <property type="entry name" value="STRESS RESPONSE PROTEIN NHAX"/>
    <property type="match status" value="1"/>
</dbReference>
<dbReference type="Pfam" id="PF00582">
    <property type="entry name" value="Usp"/>
    <property type="match status" value="1"/>
</dbReference>
<reference evidence="3 4" key="1">
    <citation type="submission" date="2018-06" db="EMBL/GenBank/DDBJ databases">
        <title>Genomic Encyclopedia of Type Strains, Phase IV (KMG-IV): sequencing the most valuable type-strain genomes for metagenomic binning, comparative biology and taxonomic classification.</title>
        <authorList>
            <person name="Goeker M."/>
        </authorList>
    </citation>
    <scope>NUCLEOTIDE SEQUENCE [LARGE SCALE GENOMIC DNA]</scope>
    <source>
        <strain evidence="3 4">DSM 25532</strain>
    </source>
</reference>
<dbReference type="PRINTS" id="PR01438">
    <property type="entry name" value="UNVRSLSTRESS"/>
</dbReference>
<gene>
    <name evidence="3" type="ORF">DES53_10274</name>
</gene>
<dbReference type="OrthoDB" id="8547832at2"/>
<accession>A0A366HPW5</accession>
<dbReference type="SUPFAM" id="SSF52402">
    <property type="entry name" value="Adenine nucleotide alpha hydrolases-like"/>
    <property type="match status" value="1"/>
</dbReference>
<dbReference type="PANTHER" id="PTHR46268:SF6">
    <property type="entry name" value="UNIVERSAL STRESS PROTEIN UP12"/>
    <property type="match status" value="1"/>
</dbReference>
<dbReference type="InterPro" id="IPR006015">
    <property type="entry name" value="Universal_stress_UspA"/>
</dbReference>
<dbReference type="Gene3D" id="3.40.50.620">
    <property type="entry name" value="HUPs"/>
    <property type="match status" value="1"/>
</dbReference>
<evidence type="ECO:0000313" key="3">
    <source>
        <dbReference type="EMBL" id="RBP45692.1"/>
    </source>
</evidence>